<evidence type="ECO:0000313" key="7">
    <source>
        <dbReference type="EMBL" id="MBE9253060.1"/>
    </source>
</evidence>
<feature type="signal peptide" evidence="6">
    <location>
        <begin position="1"/>
        <end position="21"/>
    </location>
</feature>
<dbReference type="InterPro" id="IPR004682">
    <property type="entry name" value="TRAP_DctP"/>
</dbReference>
<name>A0ABR9VNY0_9SYNC</name>
<dbReference type="Pfam" id="PF03480">
    <property type="entry name" value="DctP"/>
    <property type="match status" value="1"/>
</dbReference>
<sequence length="369" mass="41271">MRHSRRNFLALAGASSLLAIAAPKLLAQGIPQEILNKILPLPGKYGEYYGQAKIRAFHLHNQPDTSPLHKALEELWLEVFKQTDGELFVSPLPEDASLPAGDPQAVQFITGGRFEIVSVAGPIIDKVCPDVIGIQNIGLFYQSPQEVFEIINQPLFAEILNQSVSQYNLTYLPNGTFDNGMRSVTSIESKPIYQLEDFQGLIIRTPPSADMMATMEALGAVPKQFTMNQVFEVLKNGNVQAQENPMSVALGFKLYEVTKYLNITNHAWSGYNTFFNTNFWNSLSASTQGVIKELLPIYQAKQIKAQEEYNQQAYEQLTKKLGMVATNPDLSQGTEKLMKVYQSLYSRLNPQAQSLIRNKLEEKTGIKFS</sequence>
<evidence type="ECO:0000256" key="2">
    <source>
        <dbReference type="ARBA" id="ARBA00009023"/>
    </source>
</evidence>
<dbReference type="PANTHER" id="PTHR33376:SF4">
    <property type="entry name" value="SIALIC ACID-BINDING PERIPLASMIC PROTEIN SIAP"/>
    <property type="match status" value="1"/>
</dbReference>
<gene>
    <name evidence="7" type="ORF">IQ217_04120</name>
</gene>
<dbReference type="InterPro" id="IPR038404">
    <property type="entry name" value="TRAP_DctP_sf"/>
</dbReference>
<evidence type="ECO:0000313" key="8">
    <source>
        <dbReference type="Proteomes" id="UP000658720"/>
    </source>
</evidence>
<evidence type="ECO:0000256" key="1">
    <source>
        <dbReference type="ARBA" id="ARBA00004196"/>
    </source>
</evidence>
<dbReference type="CDD" id="cd13603">
    <property type="entry name" value="PBP2_TRAP_Siap_TeaA_like"/>
    <property type="match status" value="1"/>
</dbReference>
<dbReference type="Proteomes" id="UP000658720">
    <property type="component" value="Unassembled WGS sequence"/>
</dbReference>
<dbReference type="RefSeq" id="WP_190599724.1">
    <property type="nucleotide sequence ID" value="NZ_JADEVV010000008.1"/>
</dbReference>
<evidence type="ECO:0000256" key="5">
    <source>
        <dbReference type="ARBA" id="ARBA00023136"/>
    </source>
</evidence>
<keyword evidence="8" id="KW-1185">Reference proteome</keyword>
<dbReference type="NCBIfam" id="TIGR00787">
    <property type="entry name" value="dctP"/>
    <property type="match status" value="1"/>
</dbReference>
<feature type="chain" id="PRO_5045636866" evidence="6">
    <location>
        <begin position="22"/>
        <end position="369"/>
    </location>
</feature>
<dbReference type="EMBL" id="JADEVV010000008">
    <property type="protein sequence ID" value="MBE9253060.1"/>
    <property type="molecule type" value="Genomic_DNA"/>
</dbReference>
<protein>
    <submittedName>
        <fullName evidence="7">TRAP transporter substrate-binding protein</fullName>
    </submittedName>
</protein>
<dbReference type="PROSITE" id="PS51318">
    <property type="entry name" value="TAT"/>
    <property type="match status" value="1"/>
</dbReference>
<organism evidence="7 8">
    <name type="scientific">Synechocystis salina LEGE 00031</name>
    <dbReference type="NCBI Taxonomy" id="1828736"/>
    <lineage>
        <taxon>Bacteria</taxon>
        <taxon>Bacillati</taxon>
        <taxon>Cyanobacteriota</taxon>
        <taxon>Cyanophyceae</taxon>
        <taxon>Synechococcales</taxon>
        <taxon>Merismopediaceae</taxon>
        <taxon>Synechocystis</taxon>
    </lineage>
</organism>
<evidence type="ECO:0000256" key="6">
    <source>
        <dbReference type="SAM" id="SignalP"/>
    </source>
</evidence>
<dbReference type="NCBIfam" id="NF037995">
    <property type="entry name" value="TRAP_S1"/>
    <property type="match status" value="1"/>
</dbReference>
<keyword evidence="4 6" id="KW-0732">Signal</keyword>
<comment type="similarity">
    <text evidence="2">Belongs to the bacterial solute-binding protein 7 family.</text>
</comment>
<proteinExistence type="inferred from homology"/>
<dbReference type="InterPro" id="IPR006311">
    <property type="entry name" value="TAT_signal"/>
</dbReference>
<reference evidence="7 8" key="1">
    <citation type="submission" date="2020-10" db="EMBL/GenBank/DDBJ databases">
        <authorList>
            <person name="Castelo-Branco R."/>
            <person name="Eusebio N."/>
            <person name="Adriana R."/>
            <person name="Vieira A."/>
            <person name="Brugerolle De Fraissinette N."/>
            <person name="Rezende De Castro R."/>
            <person name="Schneider M.P."/>
            <person name="Vasconcelos V."/>
            <person name="Leao P.N."/>
        </authorList>
    </citation>
    <scope>NUCLEOTIDE SEQUENCE [LARGE SCALE GENOMIC DNA]</scope>
    <source>
        <strain evidence="7 8">LEGE 00031</strain>
    </source>
</reference>
<keyword evidence="5" id="KW-0472">Membrane</keyword>
<dbReference type="InterPro" id="IPR018389">
    <property type="entry name" value="DctP_fam"/>
</dbReference>
<dbReference type="Gene3D" id="3.40.190.170">
    <property type="entry name" value="Bacterial extracellular solute-binding protein, family 7"/>
    <property type="match status" value="1"/>
</dbReference>
<keyword evidence="3" id="KW-0813">Transport</keyword>
<evidence type="ECO:0000256" key="4">
    <source>
        <dbReference type="ARBA" id="ARBA00022729"/>
    </source>
</evidence>
<dbReference type="PANTHER" id="PTHR33376">
    <property type="match status" value="1"/>
</dbReference>
<evidence type="ECO:0000256" key="3">
    <source>
        <dbReference type="ARBA" id="ARBA00022448"/>
    </source>
</evidence>
<accession>A0ABR9VNY0</accession>
<comment type="caution">
    <text evidence="7">The sequence shown here is derived from an EMBL/GenBank/DDBJ whole genome shotgun (WGS) entry which is preliminary data.</text>
</comment>
<comment type="subcellular location">
    <subcellularLocation>
        <location evidence="1">Cell envelope</location>
    </subcellularLocation>
</comment>